<evidence type="ECO:0000256" key="1">
    <source>
        <dbReference type="SAM" id="SignalP"/>
    </source>
</evidence>
<feature type="non-terminal residue" evidence="2">
    <location>
        <position position="1"/>
    </location>
</feature>
<keyword evidence="1" id="KW-0732">Signal</keyword>
<protein>
    <submittedName>
        <fullName evidence="2">Female-specific histamine-binding protein 2</fullName>
    </submittedName>
</protein>
<dbReference type="Gene3D" id="2.40.128.20">
    <property type="match status" value="1"/>
</dbReference>
<dbReference type="VEuPathDB" id="VectorBase:RSAN_031159"/>
<proteinExistence type="evidence at transcript level"/>
<sequence>VVLSVAVALVLSQVKGQNPVWADEAKYGENQDAWESLKADASSPYYMILATYTDDPVWGRDFTCLKVQATVVNEAEKSVQAIITYNHEQDASYKTSYENIYATSQYDYKKENAITYETQDGRTFTDVLAYSGGNCDVFYVPPTADLPSGGYELWATAYNDIPENCLDKFVEYSEGLDVRAVYTSQCP</sequence>
<dbReference type="SUPFAM" id="SSF50814">
    <property type="entry name" value="Lipocalins"/>
    <property type="match status" value="1"/>
</dbReference>
<dbReference type="GO" id="GO:0043176">
    <property type="term" value="F:amine binding"/>
    <property type="evidence" value="ECO:0007669"/>
    <property type="project" value="InterPro"/>
</dbReference>
<dbReference type="Pfam" id="PF02098">
    <property type="entry name" value="His_binding"/>
    <property type="match status" value="1"/>
</dbReference>
<accession>C9W1V3</accession>
<name>C9W1V3_RHISA</name>
<dbReference type="GO" id="GO:0030682">
    <property type="term" value="P:symbiont-mediated perturbation of host defenses"/>
    <property type="evidence" value="ECO:0007669"/>
    <property type="project" value="InterPro"/>
</dbReference>
<dbReference type="EMBL" id="EZ406255">
    <property type="protein sequence ID" value="ACX54050.1"/>
    <property type="molecule type" value="mRNA"/>
</dbReference>
<reference evidence="2" key="1">
    <citation type="journal article" date="2010" name="BMC Genomics">
        <title>An insight into the sialotranscriptome of the brown dog tick, Rhipicephalus sanguineus.</title>
        <authorList>
            <person name="Anatriello E."/>
            <person name="Ribeiro J.M."/>
            <person name="de Miranda-Santos I.K."/>
            <person name="Brandao L.G."/>
            <person name="Anderson J.M."/>
            <person name="Valenzuela J.G."/>
            <person name="Maruyama S.R."/>
            <person name="Silva J.S."/>
            <person name="Ferreira B.R."/>
        </authorList>
    </citation>
    <scope>NUCLEOTIDE SEQUENCE</scope>
    <source>
        <tissue evidence="2">Salivary glands</tissue>
    </source>
</reference>
<feature type="chain" id="PRO_5003003654" evidence="1">
    <location>
        <begin position="17"/>
        <end position="187"/>
    </location>
</feature>
<dbReference type="PRINTS" id="PR01220">
    <property type="entry name" value="HISBINDING"/>
</dbReference>
<organism evidence="2">
    <name type="scientific">Rhipicephalus sanguineus</name>
    <name type="common">Brown dog tick</name>
    <name type="synonym">Ixodes sanguineus</name>
    <dbReference type="NCBI Taxonomy" id="34632"/>
    <lineage>
        <taxon>Eukaryota</taxon>
        <taxon>Metazoa</taxon>
        <taxon>Ecdysozoa</taxon>
        <taxon>Arthropoda</taxon>
        <taxon>Chelicerata</taxon>
        <taxon>Arachnida</taxon>
        <taxon>Acari</taxon>
        <taxon>Parasitiformes</taxon>
        <taxon>Ixodida</taxon>
        <taxon>Ixodoidea</taxon>
        <taxon>Ixodidae</taxon>
        <taxon>Rhipicephalinae</taxon>
        <taxon>Rhipicephalus</taxon>
        <taxon>Rhipicephalus</taxon>
    </lineage>
</organism>
<reference evidence="2" key="2">
    <citation type="journal article" date="2013" name="Ticks Tick Borne Dis.">
        <title>Proteome of Rhipicephalus sanguineus tick saliva induced by the secretagogues pilocarpine and dopamine.</title>
        <authorList>
            <person name="Oliveira C.J."/>
            <person name="Anatriello E."/>
            <person name="de Miranda-Santos I.K."/>
            <person name="Francischetti I.M."/>
            <person name="Sa-Nunes A."/>
            <person name="Ferreira B.R."/>
            <person name="Ribeiro J.M."/>
        </authorList>
    </citation>
    <scope>NUCLEOTIDE SEQUENCE</scope>
    <source>
        <tissue evidence="2">Salivary glands</tissue>
    </source>
</reference>
<evidence type="ECO:0000313" key="2">
    <source>
        <dbReference type="EMBL" id="ACX54050.1"/>
    </source>
</evidence>
<feature type="signal peptide" evidence="1">
    <location>
        <begin position="1"/>
        <end position="16"/>
    </location>
</feature>
<dbReference type="InterPro" id="IPR012674">
    <property type="entry name" value="Calycin"/>
</dbReference>
<dbReference type="InterPro" id="IPR002970">
    <property type="entry name" value="Tick_his-bd"/>
</dbReference>
<dbReference type="AlphaFoldDB" id="C9W1V3"/>